<evidence type="ECO:0000313" key="4">
    <source>
        <dbReference type="EMBL" id="ESN92570.1"/>
    </source>
</evidence>
<dbReference type="Pfam" id="PF14500">
    <property type="entry name" value="MMS19_N"/>
    <property type="match status" value="1"/>
</dbReference>
<keyword evidence="1" id="KW-0227">DNA damage</keyword>
<dbReference type="GO" id="GO:0005634">
    <property type="term" value="C:nucleus"/>
    <property type="evidence" value="ECO:0007669"/>
    <property type="project" value="UniProtKB-SubCell"/>
</dbReference>
<dbReference type="Proteomes" id="UP000015101">
    <property type="component" value="Unassembled WGS sequence"/>
</dbReference>
<keyword evidence="1" id="KW-0539">Nucleus</keyword>
<keyword evidence="2" id="KW-0812">Transmembrane</keyword>
<dbReference type="InParanoid" id="T1FZR7"/>
<comment type="subunit">
    <text evidence="1">Component of the CIA complex.</text>
</comment>
<feature type="transmembrane region" description="Helical" evidence="2">
    <location>
        <begin position="206"/>
        <end position="223"/>
    </location>
</feature>
<accession>T1FZR7</accession>
<feature type="domain" description="MMS19 N-terminal" evidence="3">
    <location>
        <begin position="1"/>
        <end position="206"/>
    </location>
</feature>
<keyword evidence="6" id="KW-1185">Reference proteome</keyword>
<dbReference type="GO" id="GO:0005819">
    <property type="term" value="C:spindle"/>
    <property type="evidence" value="ECO:0007669"/>
    <property type="project" value="UniProtKB-SubCell"/>
</dbReference>
<keyword evidence="1" id="KW-0234">DNA repair</keyword>
<dbReference type="InterPro" id="IPR016024">
    <property type="entry name" value="ARM-type_fold"/>
</dbReference>
<comment type="similarity">
    <text evidence="1">Belongs to the MET18/MMS19 family.</text>
</comment>
<dbReference type="GO" id="GO:0097361">
    <property type="term" value="C:cytosolic [4Fe-4S] assembly targeting complex"/>
    <property type="evidence" value="ECO:0007669"/>
    <property type="project" value="UniProtKB-UniRule"/>
</dbReference>
<dbReference type="GO" id="GO:0051604">
    <property type="term" value="P:protein maturation"/>
    <property type="evidence" value="ECO:0007669"/>
    <property type="project" value="UniProtKB-UniRule"/>
</dbReference>
<comment type="subcellular location">
    <subcellularLocation>
        <location evidence="1">Cytoplasm</location>
        <location evidence="1">Cytoskeleton</location>
        <location evidence="1">Spindle</location>
    </subcellularLocation>
    <subcellularLocation>
        <location evidence="1">Nucleus</location>
    </subcellularLocation>
</comment>
<dbReference type="GO" id="GO:0016226">
    <property type="term" value="P:iron-sulfur cluster assembly"/>
    <property type="evidence" value="ECO:0007669"/>
    <property type="project" value="UniProtKB-UniRule"/>
</dbReference>
<keyword evidence="2" id="KW-1133">Transmembrane helix</keyword>
<dbReference type="GO" id="GO:0006281">
    <property type="term" value="P:DNA repair"/>
    <property type="evidence" value="ECO:0007669"/>
    <property type="project" value="UniProtKB-UniRule"/>
</dbReference>
<dbReference type="OrthoDB" id="342900at2759"/>
<reference evidence="4 6" key="2">
    <citation type="journal article" date="2013" name="Nature">
        <title>Insights into bilaterian evolution from three spiralian genomes.</title>
        <authorList>
            <person name="Simakov O."/>
            <person name="Marletaz F."/>
            <person name="Cho S.J."/>
            <person name="Edsinger-Gonzales E."/>
            <person name="Havlak P."/>
            <person name="Hellsten U."/>
            <person name="Kuo D.H."/>
            <person name="Larsson T."/>
            <person name="Lv J."/>
            <person name="Arendt D."/>
            <person name="Savage R."/>
            <person name="Osoegawa K."/>
            <person name="de Jong P."/>
            <person name="Grimwood J."/>
            <person name="Chapman J.A."/>
            <person name="Shapiro H."/>
            <person name="Aerts A."/>
            <person name="Otillar R.P."/>
            <person name="Terry A.Y."/>
            <person name="Boore J.L."/>
            <person name="Grigoriev I.V."/>
            <person name="Lindberg D.R."/>
            <person name="Seaver E.C."/>
            <person name="Weisblat D.A."/>
            <person name="Putnam N.H."/>
            <person name="Rokhsar D.S."/>
        </authorList>
    </citation>
    <scope>NUCLEOTIDE SEQUENCE</scope>
</reference>
<keyword evidence="2" id="KW-0472">Membrane</keyword>
<dbReference type="STRING" id="6412.T1FZR7"/>
<dbReference type="SUPFAM" id="SSF48371">
    <property type="entry name" value="ARM repeat"/>
    <property type="match status" value="1"/>
</dbReference>
<dbReference type="EMBL" id="KB097639">
    <property type="protein sequence ID" value="ESN92570.1"/>
    <property type="molecule type" value="Genomic_DNA"/>
</dbReference>
<evidence type="ECO:0000313" key="5">
    <source>
        <dbReference type="EnsemblMetazoa" id="HelroP69243"/>
    </source>
</evidence>
<dbReference type="eggNOG" id="KOG1967">
    <property type="taxonomic scope" value="Eukaryota"/>
</dbReference>
<dbReference type="InterPro" id="IPR029240">
    <property type="entry name" value="MMS19_N"/>
</dbReference>
<keyword evidence="1" id="KW-0206">Cytoskeleton</keyword>
<dbReference type="AlphaFoldDB" id="T1FZR7"/>
<evidence type="ECO:0000256" key="2">
    <source>
        <dbReference type="SAM" id="Phobius"/>
    </source>
</evidence>
<dbReference type="GeneID" id="20214315"/>
<dbReference type="EMBL" id="AMQM01001742">
    <property type="status" value="NOT_ANNOTATED_CDS"/>
    <property type="molecule type" value="Genomic_DNA"/>
</dbReference>
<protein>
    <recommendedName>
        <fullName evidence="1">MMS19 nucleotide excision repair protein</fullName>
    </recommendedName>
</protein>
<dbReference type="RefSeq" id="XP_009028792.1">
    <property type="nucleotide sequence ID" value="XM_009030544.1"/>
</dbReference>
<gene>
    <name evidence="5" type="primary">20214315</name>
    <name evidence="4" type="ORF">HELRODRAFT_69243</name>
</gene>
<name>T1FZR7_HELRO</name>
<dbReference type="InterPro" id="IPR039920">
    <property type="entry name" value="MMS19"/>
</dbReference>
<dbReference type="KEGG" id="hro:HELRODRAFT_69243"/>
<proteinExistence type="inferred from homology"/>
<dbReference type="PANTHER" id="PTHR12891">
    <property type="entry name" value="DNA REPAIR/TRANSCRIPTION PROTEIN MET18/MMS19"/>
    <property type="match status" value="1"/>
</dbReference>
<evidence type="ECO:0000259" key="3">
    <source>
        <dbReference type="Pfam" id="PF14500"/>
    </source>
</evidence>
<reference evidence="5" key="3">
    <citation type="submission" date="2015-06" db="UniProtKB">
        <authorList>
            <consortium name="EnsemblMetazoa"/>
        </authorList>
    </citation>
    <scope>IDENTIFICATION</scope>
</reference>
<dbReference type="OMA" id="LISCCEV"/>
<dbReference type="CTD" id="20214315"/>
<evidence type="ECO:0000313" key="6">
    <source>
        <dbReference type="Proteomes" id="UP000015101"/>
    </source>
</evidence>
<dbReference type="HOGENOM" id="CLU_1227451_0_0_1"/>
<keyword evidence="1" id="KW-0963">Cytoplasm</keyword>
<reference evidence="6" key="1">
    <citation type="submission" date="2012-12" db="EMBL/GenBank/DDBJ databases">
        <authorList>
            <person name="Hellsten U."/>
            <person name="Grimwood J."/>
            <person name="Chapman J.A."/>
            <person name="Shapiro H."/>
            <person name="Aerts A."/>
            <person name="Otillar R.P."/>
            <person name="Terry A.Y."/>
            <person name="Boore J.L."/>
            <person name="Simakov O."/>
            <person name="Marletaz F."/>
            <person name="Cho S.-J."/>
            <person name="Edsinger-Gonzales E."/>
            <person name="Havlak P."/>
            <person name="Kuo D.-H."/>
            <person name="Larsson T."/>
            <person name="Lv J."/>
            <person name="Arendt D."/>
            <person name="Savage R."/>
            <person name="Osoegawa K."/>
            <person name="de Jong P."/>
            <person name="Lindberg D.R."/>
            <person name="Seaver E.C."/>
            <person name="Weisblat D.A."/>
            <person name="Putnam N.H."/>
            <person name="Grigoriev I.V."/>
            <person name="Rokhsar D.S."/>
        </authorList>
    </citation>
    <scope>NUCLEOTIDE SEQUENCE</scope>
</reference>
<sequence>KFTDHHLIAPACLKGLEFLSKSAAMKRETVIYIVRCIYKDLTVQTLVQNDRYLVYMILQNFVEHRSSDLEEMNDGEFVLGFTQAVDSERDPRNLLTIFKLVSLIGRRFKLGVVAEDLFEVIACYFPIDFKPKISRDELSTSLKTCFSSTTEFADYALPLFIEKLQSTNSQSKNDSLDYFTDCCQVYHPAKISKYSSGFWDSIKRDVRKLLLFFLLLLLSFLFYDQI</sequence>
<dbReference type="PANTHER" id="PTHR12891:SF0">
    <property type="entry name" value="MMS19 NUCLEOTIDE EXCISION REPAIR PROTEIN HOMOLOG"/>
    <property type="match status" value="1"/>
</dbReference>
<dbReference type="EnsemblMetazoa" id="HelroT69243">
    <property type="protein sequence ID" value="HelroP69243"/>
    <property type="gene ID" value="HelroG69243"/>
</dbReference>
<organism evidence="5 6">
    <name type="scientific">Helobdella robusta</name>
    <name type="common">Californian leech</name>
    <dbReference type="NCBI Taxonomy" id="6412"/>
    <lineage>
        <taxon>Eukaryota</taxon>
        <taxon>Metazoa</taxon>
        <taxon>Spiralia</taxon>
        <taxon>Lophotrochozoa</taxon>
        <taxon>Annelida</taxon>
        <taxon>Clitellata</taxon>
        <taxon>Hirudinea</taxon>
        <taxon>Rhynchobdellida</taxon>
        <taxon>Glossiphoniidae</taxon>
        <taxon>Helobdella</taxon>
    </lineage>
</organism>
<evidence type="ECO:0000256" key="1">
    <source>
        <dbReference type="RuleBase" id="RU367072"/>
    </source>
</evidence>
<comment type="function">
    <text evidence="1">Key component of the cytosolic iron-sulfur protein assembly (CIA) complex, a multiprotein complex that mediates the incorporation of iron-sulfur cluster into apoproteins specifically involved in DNA metabolism and genomic integrity. In the CIA complex, MMS19 acts as an adapter between early-acting CIA components and a subset of cellular target iron-sulfur proteins.</text>
</comment>